<feature type="transmembrane region" description="Helical" evidence="6">
    <location>
        <begin position="359"/>
        <end position="377"/>
    </location>
</feature>
<feature type="transmembrane region" description="Helical" evidence="6">
    <location>
        <begin position="430"/>
        <end position="448"/>
    </location>
</feature>
<evidence type="ECO:0000256" key="5">
    <source>
        <dbReference type="ARBA" id="ARBA00023136"/>
    </source>
</evidence>
<accession>A0ABT1W3L3</accession>
<keyword evidence="5 6" id="KW-0472">Membrane</keyword>
<evidence type="ECO:0000313" key="8">
    <source>
        <dbReference type="EMBL" id="MCQ8277461.1"/>
    </source>
</evidence>
<dbReference type="PRINTS" id="PR01036">
    <property type="entry name" value="TCRTETB"/>
</dbReference>
<feature type="transmembrane region" description="Helical" evidence="6">
    <location>
        <begin position="398"/>
        <end position="418"/>
    </location>
</feature>
<proteinExistence type="predicted"/>
<evidence type="ECO:0000259" key="7">
    <source>
        <dbReference type="PROSITE" id="PS50850"/>
    </source>
</evidence>
<dbReference type="PANTHER" id="PTHR42718:SF9">
    <property type="entry name" value="MAJOR FACILITATOR SUPERFAMILY MULTIDRUG TRANSPORTER MFSC"/>
    <property type="match status" value="1"/>
</dbReference>
<dbReference type="Proteomes" id="UP001524587">
    <property type="component" value="Unassembled WGS sequence"/>
</dbReference>
<keyword evidence="3 6" id="KW-0812">Transmembrane</keyword>
<dbReference type="RefSeq" id="WP_422862906.1">
    <property type="nucleotide sequence ID" value="NZ_JAMSKV010000002.1"/>
</dbReference>
<name>A0ABT1W3L3_9PROT</name>
<feature type="domain" description="Major facilitator superfamily (MFS) profile" evidence="7">
    <location>
        <begin position="18"/>
        <end position="454"/>
    </location>
</feature>
<feature type="transmembrane region" description="Helical" evidence="6">
    <location>
        <begin position="230"/>
        <end position="249"/>
    </location>
</feature>
<dbReference type="CDD" id="cd17321">
    <property type="entry name" value="MFS_MMR_MDR_like"/>
    <property type="match status" value="1"/>
</dbReference>
<gene>
    <name evidence="8" type="ORF">NFI95_03215</name>
</gene>
<evidence type="ECO:0000313" key="9">
    <source>
        <dbReference type="Proteomes" id="UP001524587"/>
    </source>
</evidence>
<dbReference type="PROSITE" id="PS50850">
    <property type="entry name" value="MFS"/>
    <property type="match status" value="1"/>
</dbReference>
<feature type="transmembrane region" description="Helical" evidence="6">
    <location>
        <begin position="109"/>
        <end position="130"/>
    </location>
</feature>
<feature type="transmembrane region" description="Helical" evidence="6">
    <location>
        <begin position="303"/>
        <end position="324"/>
    </location>
</feature>
<dbReference type="Pfam" id="PF07690">
    <property type="entry name" value="MFS_1"/>
    <property type="match status" value="1"/>
</dbReference>
<reference evidence="8 9" key="1">
    <citation type="submission" date="2022-06" db="EMBL/GenBank/DDBJ databases">
        <title>Endosaccharibacter gen. nov., sp. nov., endophytic bacteria isolated from sugarcane.</title>
        <authorList>
            <person name="Pitiwittayakul N."/>
            <person name="Yukphan P."/>
            <person name="Charoenyingcharoen P."/>
            <person name="Tanasupawat S."/>
        </authorList>
    </citation>
    <scope>NUCLEOTIDE SEQUENCE [LARGE SCALE GENOMIC DNA]</scope>
    <source>
        <strain evidence="8 9">KSS8</strain>
    </source>
</reference>
<feature type="transmembrane region" description="Helical" evidence="6">
    <location>
        <begin position="54"/>
        <end position="72"/>
    </location>
</feature>
<evidence type="ECO:0000256" key="2">
    <source>
        <dbReference type="ARBA" id="ARBA00022448"/>
    </source>
</evidence>
<dbReference type="InterPro" id="IPR020846">
    <property type="entry name" value="MFS_dom"/>
</dbReference>
<evidence type="ECO:0000256" key="1">
    <source>
        <dbReference type="ARBA" id="ARBA00004141"/>
    </source>
</evidence>
<feature type="transmembrane region" description="Helical" evidence="6">
    <location>
        <begin position="142"/>
        <end position="166"/>
    </location>
</feature>
<comment type="caution">
    <text evidence="8">The sequence shown here is derived from an EMBL/GenBank/DDBJ whole genome shotgun (WGS) entry which is preliminary data.</text>
</comment>
<evidence type="ECO:0000256" key="4">
    <source>
        <dbReference type="ARBA" id="ARBA00022989"/>
    </source>
</evidence>
<dbReference type="Gene3D" id="1.20.1250.20">
    <property type="entry name" value="MFS general substrate transporter like domains"/>
    <property type="match status" value="1"/>
</dbReference>
<comment type="subcellular location">
    <subcellularLocation>
        <location evidence="1">Membrane</location>
        <topology evidence="1">Multi-pass membrane protein</topology>
    </subcellularLocation>
</comment>
<sequence length="454" mass="46710">MQSGIHKDGLPAGLRFWGMLAILLGTIMAVLDASVANIALPTIARELKATPAEAVWVVNAYQLVLVATILPLASLGEKIGYRRVYGAGLGLFVAGSLFCALSGSLPLLVAARLVQGLGAAGLMSVSGALVRHVWPLALLGRGVGLLALVVSLAAAVGPSVAASVLAIANWEWLFAVNVPIGLANLWLARRFLPLSELSGGPLDRIGAVSNMLCFGLFFVGIDMLTHGGGALWTGGLVLAVAIGVGAFGIRRAARLERPLMPVDLMRIPVFALSICASICAFGAYALAFLALPFRFEDGLHMGQVQTGLLMTAWPAAIAVIAPIAGRLTERIAPALLGGVGMGVLAAGFVLLALLPATAAPLAIAWRMMICGAGFGLFQAPNNRVMLGTAPRNRAGAAGGMLATARLFGQTSGATLAAIGFRVLPQGGERIEMLACAALSVLAGLFSVGRFRRGK</sequence>
<dbReference type="PANTHER" id="PTHR42718">
    <property type="entry name" value="MAJOR FACILITATOR SUPERFAMILY MULTIDRUG TRANSPORTER MFSC"/>
    <property type="match status" value="1"/>
</dbReference>
<evidence type="ECO:0000256" key="3">
    <source>
        <dbReference type="ARBA" id="ARBA00022692"/>
    </source>
</evidence>
<keyword evidence="2" id="KW-0813">Transport</keyword>
<protein>
    <submittedName>
        <fullName evidence="8">MFS transporter</fullName>
    </submittedName>
</protein>
<dbReference type="EMBL" id="JAMSKV010000002">
    <property type="protein sequence ID" value="MCQ8277461.1"/>
    <property type="molecule type" value="Genomic_DNA"/>
</dbReference>
<feature type="transmembrane region" description="Helical" evidence="6">
    <location>
        <begin position="12"/>
        <end position="34"/>
    </location>
</feature>
<feature type="transmembrane region" description="Helical" evidence="6">
    <location>
        <begin position="269"/>
        <end position="291"/>
    </location>
</feature>
<keyword evidence="4 6" id="KW-1133">Transmembrane helix</keyword>
<dbReference type="SUPFAM" id="SSF103473">
    <property type="entry name" value="MFS general substrate transporter"/>
    <property type="match status" value="1"/>
</dbReference>
<feature type="transmembrane region" description="Helical" evidence="6">
    <location>
        <begin position="331"/>
        <end position="353"/>
    </location>
</feature>
<dbReference type="InterPro" id="IPR036259">
    <property type="entry name" value="MFS_trans_sf"/>
</dbReference>
<evidence type="ECO:0000256" key="6">
    <source>
        <dbReference type="SAM" id="Phobius"/>
    </source>
</evidence>
<dbReference type="Gene3D" id="1.20.1720.10">
    <property type="entry name" value="Multidrug resistance protein D"/>
    <property type="match status" value="1"/>
</dbReference>
<feature type="transmembrane region" description="Helical" evidence="6">
    <location>
        <begin position="84"/>
        <end position="103"/>
    </location>
</feature>
<keyword evidence="9" id="KW-1185">Reference proteome</keyword>
<dbReference type="InterPro" id="IPR011701">
    <property type="entry name" value="MFS"/>
</dbReference>
<organism evidence="8 9">
    <name type="scientific">Endosaccharibacter trunci</name>
    <dbReference type="NCBI Taxonomy" id="2812733"/>
    <lineage>
        <taxon>Bacteria</taxon>
        <taxon>Pseudomonadati</taxon>
        <taxon>Pseudomonadota</taxon>
        <taxon>Alphaproteobacteria</taxon>
        <taxon>Acetobacterales</taxon>
        <taxon>Acetobacteraceae</taxon>
        <taxon>Endosaccharibacter</taxon>
    </lineage>
</organism>